<name>A0A8H4J2T2_9PEZI</name>
<evidence type="ECO:0000313" key="4">
    <source>
        <dbReference type="EMBL" id="KAF4312171.1"/>
    </source>
</evidence>
<protein>
    <submittedName>
        <fullName evidence="4">Uncharacterized protein</fullName>
    </submittedName>
</protein>
<dbReference type="EMBL" id="WWBZ02000007">
    <property type="protein sequence ID" value="KAF4312171.1"/>
    <property type="molecule type" value="Genomic_DNA"/>
</dbReference>
<sequence>MIATAFIIAFLAGNALVEAVPAKQVSTYSYPETITITPPTTTKTLIWPSGLFGLPGTTTVITSTLHTFGPHLQPRETAGDVPVETAATTQLWEEAVSALPIPSNDAQIFVPIEVSASANFTSTAVLTPVRSSALTTGKAIDSRAPLPEKTVFITIPKEPAKSSSVKPKPTQSTWSKGKHCPYPYPGERCSPPKSTKTSPSLAPTKTKTSSSKKPCPYPGQDC</sequence>
<feature type="chain" id="PRO_5036266355" evidence="2">
    <location>
        <begin position="20"/>
        <end position="222"/>
    </location>
</feature>
<comment type="caution">
    <text evidence="4">The sequence shown here is derived from an EMBL/GenBank/DDBJ whole genome shotgun (WGS) entry which is preliminary data.</text>
</comment>
<proteinExistence type="predicted"/>
<feature type="region of interest" description="Disordered" evidence="1">
    <location>
        <begin position="157"/>
        <end position="222"/>
    </location>
</feature>
<accession>A0A8H4J2T2</accession>
<dbReference type="Proteomes" id="UP000572817">
    <property type="component" value="Unassembled WGS sequence"/>
</dbReference>
<dbReference type="AlphaFoldDB" id="A0A8H4J2T2"/>
<dbReference type="OrthoDB" id="3943288at2759"/>
<reference evidence="4 5" key="1">
    <citation type="submission" date="2020-04" db="EMBL/GenBank/DDBJ databases">
        <title>Genome Assembly and Annotation of Botryosphaeria dothidea sdau 11-99, a Latent Pathogen of Apple Fruit Ring Rot in China.</title>
        <authorList>
            <person name="Yu C."/>
            <person name="Diao Y."/>
            <person name="Lu Q."/>
            <person name="Zhao J."/>
            <person name="Cui S."/>
            <person name="Peng C."/>
            <person name="He B."/>
            <person name="Liu H."/>
        </authorList>
    </citation>
    <scope>NUCLEOTIDE SEQUENCE [LARGE SCALE GENOMIC DNA]</scope>
    <source>
        <strain evidence="4">Sdau11-99</strain>
        <strain evidence="5">sdau11-99</strain>
    </source>
</reference>
<dbReference type="EMBL" id="WWBZ02000016">
    <property type="protein sequence ID" value="KAF4309564.1"/>
    <property type="molecule type" value="Genomic_DNA"/>
</dbReference>
<feature type="compositionally biased region" description="Polar residues" evidence="1">
    <location>
        <begin position="161"/>
        <end position="175"/>
    </location>
</feature>
<keyword evidence="2" id="KW-0732">Signal</keyword>
<evidence type="ECO:0000256" key="1">
    <source>
        <dbReference type="SAM" id="MobiDB-lite"/>
    </source>
</evidence>
<evidence type="ECO:0000313" key="5">
    <source>
        <dbReference type="Proteomes" id="UP000572817"/>
    </source>
</evidence>
<evidence type="ECO:0000256" key="2">
    <source>
        <dbReference type="SAM" id="SignalP"/>
    </source>
</evidence>
<feature type="compositionally biased region" description="Low complexity" evidence="1">
    <location>
        <begin position="191"/>
        <end position="214"/>
    </location>
</feature>
<organism evidence="4 5">
    <name type="scientific">Botryosphaeria dothidea</name>
    <dbReference type="NCBI Taxonomy" id="55169"/>
    <lineage>
        <taxon>Eukaryota</taxon>
        <taxon>Fungi</taxon>
        <taxon>Dikarya</taxon>
        <taxon>Ascomycota</taxon>
        <taxon>Pezizomycotina</taxon>
        <taxon>Dothideomycetes</taxon>
        <taxon>Dothideomycetes incertae sedis</taxon>
        <taxon>Botryosphaeriales</taxon>
        <taxon>Botryosphaeriaceae</taxon>
        <taxon>Botryosphaeria</taxon>
    </lineage>
</organism>
<feature type="signal peptide" evidence="2">
    <location>
        <begin position="1"/>
        <end position="19"/>
    </location>
</feature>
<keyword evidence="5" id="KW-1185">Reference proteome</keyword>
<evidence type="ECO:0000313" key="3">
    <source>
        <dbReference type="EMBL" id="KAF4309564.1"/>
    </source>
</evidence>
<gene>
    <name evidence="3" type="ORF">GTA08_BOTSDO02764</name>
    <name evidence="4" type="ORF">GTA08_BOTSDO12468</name>
</gene>